<reference evidence="1" key="2">
    <citation type="journal article" date="2015" name="Fish Shellfish Immunol.">
        <title>Early steps in the European eel (Anguilla anguilla)-Vibrio vulnificus interaction in the gills: Role of the RtxA13 toxin.</title>
        <authorList>
            <person name="Callol A."/>
            <person name="Pajuelo D."/>
            <person name="Ebbesson L."/>
            <person name="Teles M."/>
            <person name="MacKenzie S."/>
            <person name="Amaro C."/>
        </authorList>
    </citation>
    <scope>NUCLEOTIDE SEQUENCE</scope>
</reference>
<dbReference type="EMBL" id="GBXM01061212">
    <property type="protein sequence ID" value="JAH47365.1"/>
    <property type="molecule type" value="Transcribed_RNA"/>
</dbReference>
<reference evidence="1" key="1">
    <citation type="submission" date="2014-11" db="EMBL/GenBank/DDBJ databases">
        <authorList>
            <person name="Amaro Gonzalez C."/>
        </authorList>
    </citation>
    <scope>NUCLEOTIDE SEQUENCE</scope>
</reference>
<sequence length="41" mass="4700">MDRVTTACSAGMDYVYKVKVVSAALTYTIDRFYCPLWRMSS</sequence>
<dbReference type="InterPro" id="IPR008993">
    <property type="entry name" value="TIMP-like_OB-fold"/>
</dbReference>
<organism evidence="1">
    <name type="scientific">Anguilla anguilla</name>
    <name type="common">European freshwater eel</name>
    <name type="synonym">Muraena anguilla</name>
    <dbReference type="NCBI Taxonomy" id="7936"/>
    <lineage>
        <taxon>Eukaryota</taxon>
        <taxon>Metazoa</taxon>
        <taxon>Chordata</taxon>
        <taxon>Craniata</taxon>
        <taxon>Vertebrata</taxon>
        <taxon>Euteleostomi</taxon>
        <taxon>Actinopterygii</taxon>
        <taxon>Neopterygii</taxon>
        <taxon>Teleostei</taxon>
        <taxon>Anguilliformes</taxon>
        <taxon>Anguillidae</taxon>
        <taxon>Anguilla</taxon>
    </lineage>
</organism>
<evidence type="ECO:0000313" key="1">
    <source>
        <dbReference type="EMBL" id="JAH47365.1"/>
    </source>
</evidence>
<proteinExistence type="predicted"/>
<protein>
    <submittedName>
        <fullName evidence="1">Uncharacterized protein</fullName>
    </submittedName>
</protein>
<accession>A0A0E9T335</accession>
<dbReference type="SUPFAM" id="SSF50242">
    <property type="entry name" value="TIMP-like"/>
    <property type="match status" value="1"/>
</dbReference>
<name>A0A0E9T335_ANGAN</name>
<dbReference type="AlphaFoldDB" id="A0A0E9T335"/>